<feature type="region of interest" description="Disordered" evidence="1">
    <location>
        <begin position="1"/>
        <end position="27"/>
    </location>
</feature>
<accession>A0A1H2EUM6</accession>
<evidence type="ECO:0000313" key="3">
    <source>
        <dbReference type="Proteomes" id="UP000243924"/>
    </source>
</evidence>
<organism evidence="2 3">
    <name type="scientific">Halopseudomonas salegens</name>
    <dbReference type="NCBI Taxonomy" id="1434072"/>
    <lineage>
        <taxon>Bacteria</taxon>
        <taxon>Pseudomonadati</taxon>
        <taxon>Pseudomonadota</taxon>
        <taxon>Gammaproteobacteria</taxon>
        <taxon>Pseudomonadales</taxon>
        <taxon>Pseudomonadaceae</taxon>
        <taxon>Halopseudomonas</taxon>
    </lineage>
</organism>
<evidence type="ECO:0000313" key="2">
    <source>
        <dbReference type="EMBL" id="SDT98866.1"/>
    </source>
</evidence>
<reference evidence="3" key="1">
    <citation type="submission" date="2016-10" db="EMBL/GenBank/DDBJ databases">
        <authorList>
            <person name="Varghese N."/>
            <person name="Submissions S."/>
        </authorList>
    </citation>
    <scope>NUCLEOTIDE SEQUENCE [LARGE SCALE GENOMIC DNA]</scope>
    <source>
        <strain evidence="3">CECT 8338</strain>
    </source>
</reference>
<gene>
    <name evidence="2" type="ORF">SAMN05216210_1056</name>
</gene>
<dbReference type="AlphaFoldDB" id="A0A1H2EUM6"/>
<dbReference type="STRING" id="1434072.SAMN05216210_1056"/>
<dbReference type="EMBL" id="LT629787">
    <property type="protein sequence ID" value="SDT98866.1"/>
    <property type="molecule type" value="Genomic_DNA"/>
</dbReference>
<protein>
    <submittedName>
        <fullName evidence="2">Uncharacterized protein</fullName>
    </submittedName>
</protein>
<proteinExistence type="predicted"/>
<dbReference type="RefSeq" id="WP_157719091.1">
    <property type="nucleotide sequence ID" value="NZ_LT629787.1"/>
</dbReference>
<name>A0A1H2EUM6_9GAMM</name>
<evidence type="ECO:0000256" key="1">
    <source>
        <dbReference type="SAM" id="MobiDB-lite"/>
    </source>
</evidence>
<keyword evidence="3" id="KW-1185">Reference proteome</keyword>
<sequence length="53" mass="6157">MPTDHKHPGENNQPHETLPQDQPAHDRWEGLVEGEELNELDYDKLSHIADEED</sequence>
<dbReference type="Proteomes" id="UP000243924">
    <property type="component" value="Chromosome I"/>
</dbReference>